<dbReference type="AlphaFoldDB" id="A0A174B7J8"/>
<dbReference type="Proteomes" id="UP000095390">
    <property type="component" value="Unassembled WGS sequence"/>
</dbReference>
<evidence type="ECO:0000313" key="1">
    <source>
        <dbReference type="EMBL" id="CUM89782.1"/>
    </source>
</evidence>
<gene>
    <name evidence="2" type="ORF">ERS852450_00921</name>
    <name evidence="1" type="ORF">ERS852578_00949</name>
</gene>
<protein>
    <submittedName>
        <fullName evidence="2">Uncharacterized protein</fullName>
    </submittedName>
</protein>
<dbReference type="EMBL" id="CYYC01000008">
    <property type="protein sequence ID" value="CUM89782.1"/>
    <property type="molecule type" value="Genomic_DNA"/>
</dbReference>
<proteinExistence type="predicted"/>
<sequence>MFDYDLELKKFKPAVGVEIGEDELFSDDIKDITDLVEELVAEREGKKASK</sequence>
<evidence type="ECO:0000313" key="3">
    <source>
        <dbReference type="Proteomes" id="UP000095390"/>
    </source>
</evidence>
<dbReference type="GeneID" id="75049241"/>
<accession>A0A174B7J8</accession>
<organism evidence="2 4">
    <name type="scientific">Anaerobutyricum hallii</name>
    <dbReference type="NCBI Taxonomy" id="39488"/>
    <lineage>
        <taxon>Bacteria</taxon>
        <taxon>Bacillati</taxon>
        <taxon>Bacillota</taxon>
        <taxon>Clostridia</taxon>
        <taxon>Lachnospirales</taxon>
        <taxon>Lachnospiraceae</taxon>
        <taxon>Anaerobutyricum</taxon>
    </lineage>
</organism>
<dbReference type="RefSeq" id="WP_005345461.1">
    <property type="nucleotide sequence ID" value="NZ_BLYK01000063.1"/>
</dbReference>
<evidence type="ECO:0000313" key="2">
    <source>
        <dbReference type="EMBL" id="CUN96169.1"/>
    </source>
</evidence>
<name>A0A174B7J8_9FIRM</name>
<dbReference type="EMBL" id="CYZL01000006">
    <property type="protein sequence ID" value="CUN96169.1"/>
    <property type="molecule type" value="Genomic_DNA"/>
</dbReference>
<evidence type="ECO:0000313" key="4">
    <source>
        <dbReference type="Proteomes" id="UP000095679"/>
    </source>
</evidence>
<dbReference type="Proteomes" id="UP000095679">
    <property type="component" value="Unassembled WGS sequence"/>
</dbReference>
<reference evidence="3 4" key="1">
    <citation type="submission" date="2015-09" db="EMBL/GenBank/DDBJ databases">
        <authorList>
            <consortium name="Pathogen Informatics"/>
        </authorList>
    </citation>
    <scope>NUCLEOTIDE SEQUENCE [LARGE SCALE GENOMIC DNA]</scope>
    <source>
        <strain evidence="2 4">2789STDY5834835</strain>
        <strain evidence="1 3">2789STDY5834966</strain>
    </source>
</reference>